<evidence type="ECO:0000313" key="2">
    <source>
        <dbReference type="EMBL" id="KAF5746057.1"/>
    </source>
</evidence>
<feature type="compositionally biased region" description="Polar residues" evidence="1">
    <location>
        <begin position="108"/>
        <end position="117"/>
    </location>
</feature>
<accession>A0A7J7DI85</accession>
<dbReference type="InParanoid" id="A0A7J7DI85"/>
<dbReference type="PANTHER" id="PTHR33974">
    <property type="entry name" value="VASCULAR-RELATED UNKNOWN PROTEIN 1-RELATED"/>
    <property type="match status" value="1"/>
</dbReference>
<dbReference type="AlphaFoldDB" id="A0A7J7DI85"/>
<feature type="compositionally biased region" description="Basic and acidic residues" evidence="1">
    <location>
        <begin position="119"/>
        <end position="136"/>
    </location>
</feature>
<dbReference type="EMBL" id="JAAARO010000006">
    <property type="protein sequence ID" value="KAF5746057.1"/>
    <property type="molecule type" value="Genomic_DNA"/>
</dbReference>
<feature type="region of interest" description="Disordered" evidence="1">
    <location>
        <begin position="43"/>
        <end position="66"/>
    </location>
</feature>
<name>A0A7J7DI85_TRIWF</name>
<sequence>MEEESSSMNSSISKDVVSSKRITHNSCEESGWTAYFEDLSDDHQHSNFSSSNSLGSSSMVSDASSRPALLKSCKEHGVDNVPYSSMPKKLNFKKSRAKEISHVDLEDTASSPVNSPKVSDPRPADSMNPRKADDHNMCSSLGKGGTSEEFSGLQEGTTCETNNGYKNLKKKGLCLVPMSFLFNYLG</sequence>
<reference evidence="2 3" key="1">
    <citation type="journal article" date="2020" name="Nat. Commun.">
        <title>Genome of Tripterygium wilfordii and identification of cytochrome P450 involved in triptolide biosynthesis.</title>
        <authorList>
            <person name="Tu L."/>
            <person name="Su P."/>
            <person name="Zhang Z."/>
            <person name="Gao L."/>
            <person name="Wang J."/>
            <person name="Hu T."/>
            <person name="Zhou J."/>
            <person name="Zhang Y."/>
            <person name="Zhao Y."/>
            <person name="Liu Y."/>
            <person name="Song Y."/>
            <person name="Tong Y."/>
            <person name="Lu Y."/>
            <person name="Yang J."/>
            <person name="Xu C."/>
            <person name="Jia M."/>
            <person name="Peters R.J."/>
            <person name="Huang L."/>
            <person name="Gao W."/>
        </authorList>
    </citation>
    <scope>NUCLEOTIDE SEQUENCE [LARGE SCALE GENOMIC DNA]</scope>
    <source>
        <strain evidence="3">cv. XIE 37</strain>
        <tissue evidence="2">Leaf</tissue>
    </source>
</reference>
<evidence type="ECO:0000256" key="1">
    <source>
        <dbReference type="SAM" id="MobiDB-lite"/>
    </source>
</evidence>
<feature type="compositionally biased region" description="Low complexity" evidence="1">
    <location>
        <begin position="46"/>
        <end position="61"/>
    </location>
</feature>
<dbReference type="InterPro" id="IPR039280">
    <property type="entry name" value="VUP"/>
</dbReference>
<dbReference type="GO" id="GO:0010089">
    <property type="term" value="P:xylem development"/>
    <property type="evidence" value="ECO:0007669"/>
    <property type="project" value="InterPro"/>
</dbReference>
<proteinExistence type="predicted"/>
<keyword evidence="3" id="KW-1185">Reference proteome</keyword>
<dbReference type="OrthoDB" id="779856at2759"/>
<feature type="region of interest" description="Disordered" evidence="1">
    <location>
        <begin position="94"/>
        <end position="153"/>
    </location>
</feature>
<comment type="caution">
    <text evidence="2">The sequence shown here is derived from an EMBL/GenBank/DDBJ whole genome shotgun (WGS) entry which is preliminary data.</text>
</comment>
<evidence type="ECO:0000313" key="3">
    <source>
        <dbReference type="Proteomes" id="UP000593562"/>
    </source>
</evidence>
<feature type="region of interest" description="Disordered" evidence="1">
    <location>
        <begin position="1"/>
        <end position="24"/>
    </location>
</feature>
<dbReference type="Proteomes" id="UP000593562">
    <property type="component" value="Unassembled WGS sequence"/>
</dbReference>
<feature type="compositionally biased region" description="Low complexity" evidence="1">
    <location>
        <begin position="1"/>
        <end position="16"/>
    </location>
</feature>
<organism evidence="2 3">
    <name type="scientific">Tripterygium wilfordii</name>
    <name type="common">Thunder God vine</name>
    <dbReference type="NCBI Taxonomy" id="458696"/>
    <lineage>
        <taxon>Eukaryota</taxon>
        <taxon>Viridiplantae</taxon>
        <taxon>Streptophyta</taxon>
        <taxon>Embryophyta</taxon>
        <taxon>Tracheophyta</taxon>
        <taxon>Spermatophyta</taxon>
        <taxon>Magnoliopsida</taxon>
        <taxon>eudicotyledons</taxon>
        <taxon>Gunneridae</taxon>
        <taxon>Pentapetalae</taxon>
        <taxon>rosids</taxon>
        <taxon>fabids</taxon>
        <taxon>Celastrales</taxon>
        <taxon>Celastraceae</taxon>
        <taxon>Tripterygium</taxon>
    </lineage>
</organism>
<dbReference type="PANTHER" id="PTHR33974:SF2">
    <property type="entry name" value="VASCULAR-RELATED UNKNOWN PROTEIN 1"/>
    <property type="match status" value="1"/>
</dbReference>
<protein>
    <submittedName>
        <fullName evidence="2">Uncharacterized protein</fullName>
    </submittedName>
</protein>
<gene>
    <name evidence="2" type="ORF">HS088_TW06G00222</name>
</gene>
<dbReference type="FunCoup" id="A0A7J7DI85">
    <property type="interactions" value="29"/>
</dbReference>